<reference evidence="1 2" key="1">
    <citation type="journal article" date="2015" name="Genome Biol.">
        <title>Comparative genomics of Steinernema reveals deeply conserved gene regulatory networks.</title>
        <authorList>
            <person name="Dillman A.R."/>
            <person name="Macchietto M."/>
            <person name="Porter C.F."/>
            <person name="Rogers A."/>
            <person name="Williams B."/>
            <person name="Antoshechkin I."/>
            <person name="Lee M.M."/>
            <person name="Goodwin Z."/>
            <person name="Lu X."/>
            <person name="Lewis E.E."/>
            <person name="Goodrich-Blair H."/>
            <person name="Stock S.P."/>
            <person name="Adams B.J."/>
            <person name="Sternberg P.W."/>
            <person name="Mortazavi A."/>
        </authorList>
    </citation>
    <scope>NUCLEOTIDE SEQUENCE [LARGE SCALE GENOMIC DNA]</scope>
    <source>
        <strain evidence="1 2">ALL</strain>
    </source>
</reference>
<name>A0A4V5ZXW9_STECR</name>
<evidence type="ECO:0000313" key="2">
    <source>
        <dbReference type="Proteomes" id="UP000298663"/>
    </source>
</evidence>
<accession>A0A4V5ZXW9</accession>
<protein>
    <submittedName>
        <fullName evidence="1">Uncharacterized protein</fullName>
    </submittedName>
</protein>
<reference evidence="1 2" key="2">
    <citation type="journal article" date="2019" name="G3 (Bethesda)">
        <title>Hybrid Assembly of the Genome of the Entomopathogenic Nematode Steinernema carpocapsae Identifies the X-Chromosome.</title>
        <authorList>
            <person name="Serra L."/>
            <person name="Macchietto M."/>
            <person name="Macias-Munoz A."/>
            <person name="McGill C.J."/>
            <person name="Rodriguez I.M."/>
            <person name="Rodriguez B."/>
            <person name="Murad R."/>
            <person name="Mortazavi A."/>
        </authorList>
    </citation>
    <scope>NUCLEOTIDE SEQUENCE [LARGE SCALE GENOMIC DNA]</scope>
    <source>
        <strain evidence="1 2">ALL</strain>
    </source>
</reference>
<comment type="caution">
    <text evidence="1">The sequence shown here is derived from an EMBL/GenBank/DDBJ whole genome shotgun (WGS) entry which is preliminary data.</text>
</comment>
<dbReference type="EMBL" id="AZBU02000011">
    <property type="protein sequence ID" value="TKR61395.1"/>
    <property type="molecule type" value="Genomic_DNA"/>
</dbReference>
<gene>
    <name evidence="1" type="ORF">L596_028510</name>
</gene>
<dbReference type="AlphaFoldDB" id="A0A4V5ZXW9"/>
<sequence>MGWTADSIVLECLAAEKRAFQELEEALHSRKFPRRWDYGDAEVVLEVREKLMNSRYREEVLEYLTVAEWKWEDLTQEPPK</sequence>
<dbReference type="Proteomes" id="UP000298663">
    <property type="component" value="Unassembled WGS sequence"/>
</dbReference>
<keyword evidence="2" id="KW-1185">Reference proteome</keyword>
<evidence type="ECO:0000313" key="1">
    <source>
        <dbReference type="EMBL" id="TKR61395.1"/>
    </source>
</evidence>
<proteinExistence type="predicted"/>
<organism evidence="1 2">
    <name type="scientific">Steinernema carpocapsae</name>
    <name type="common">Entomopathogenic nematode</name>
    <dbReference type="NCBI Taxonomy" id="34508"/>
    <lineage>
        <taxon>Eukaryota</taxon>
        <taxon>Metazoa</taxon>
        <taxon>Ecdysozoa</taxon>
        <taxon>Nematoda</taxon>
        <taxon>Chromadorea</taxon>
        <taxon>Rhabditida</taxon>
        <taxon>Tylenchina</taxon>
        <taxon>Panagrolaimomorpha</taxon>
        <taxon>Strongyloidoidea</taxon>
        <taxon>Steinernematidae</taxon>
        <taxon>Steinernema</taxon>
    </lineage>
</organism>